<keyword evidence="20" id="KW-0804">Transcription</keyword>
<feature type="non-terminal residue" evidence="26">
    <location>
        <position position="589"/>
    </location>
</feature>
<evidence type="ECO:0000256" key="9">
    <source>
        <dbReference type="ARBA" id="ARBA00022692"/>
    </source>
</evidence>
<name>A0ABN9F6Y5_9NEOB</name>
<feature type="domain" description="EGF-like" evidence="24">
    <location>
        <begin position="250"/>
        <end position="286"/>
    </location>
</feature>
<evidence type="ECO:0000259" key="24">
    <source>
        <dbReference type="PROSITE" id="PS50026"/>
    </source>
</evidence>
<dbReference type="SUPFAM" id="SSF90193">
    <property type="entry name" value="Notch domain"/>
    <property type="match status" value="3"/>
</dbReference>
<evidence type="ECO:0000256" key="5">
    <source>
        <dbReference type="ARBA" id="ARBA00022473"/>
    </source>
</evidence>
<keyword evidence="10" id="KW-0732">Signal</keyword>
<evidence type="ECO:0000256" key="10">
    <source>
        <dbReference type="ARBA" id="ARBA00022729"/>
    </source>
</evidence>
<evidence type="ECO:0000256" key="2">
    <source>
        <dbReference type="ARBA" id="ARBA00004251"/>
    </source>
</evidence>
<comment type="similarity">
    <text evidence="3">Belongs to the NOTCH family.</text>
</comment>
<keyword evidence="8" id="KW-0037">Angiogenesis</keyword>
<dbReference type="Pfam" id="PF07684">
    <property type="entry name" value="NODP"/>
    <property type="match status" value="1"/>
</dbReference>
<comment type="subcellular location">
    <subcellularLocation>
        <location evidence="2">Cell membrane</location>
        <topology evidence="2">Single-pass type I membrane protein</topology>
    </subcellularLocation>
    <subcellularLocation>
        <location evidence="1">Nucleus</location>
    </subcellularLocation>
</comment>
<dbReference type="Gene3D" id="3.30.300.320">
    <property type="match status" value="1"/>
</dbReference>
<dbReference type="InterPro" id="IPR035993">
    <property type="entry name" value="Notch-like_dom_sf"/>
</dbReference>
<evidence type="ECO:0000256" key="18">
    <source>
        <dbReference type="ARBA" id="ARBA00023157"/>
    </source>
</evidence>
<dbReference type="SMART" id="SM00179">
    <property type="entry name" value="EGF_CA"/>
    <property type="match status" value="7"/>
</dbReference>
<evidence type="ECO:0000256" key="11">
    <source>
        <dbReference type="ARBA" id="ARBA00022737"/>
    </source>
</evidence>
<dbReference type="SMART" id="SM01338">
    <property type="entry name" value="NOD"/>
    <property type="match status" value="1"/>
</dbReference>
<comment type="caution">
    <text evidence="23">Lacks conserved residue(s) required for the propagation of feature annotation.</text>
</comment>
<feature type="domain" description="EGF-like" evidence="24">
    <location>
        <begin position="85"/>
        <end position="121"/>
    </location>
</feature>
<keyword evidence="14" id="KW-1133">Transmembrane helix</keyword>
<dbReference type="PRINTS" id="PR00010">
    <property type="entry name" value="EGFBLOOD"/>
</dbReference>
<dbReference type="Pfam" id="PF06816">
    <property type="entry name" value="NOD"/>
    <property type="match status" value="1"/>
</dbReference>
<dbReference type="InterPro" id="IPR011656">
    <property type="entry name" value="Notch_NODP_dom"/>
</dbReference>
<dbReference type="Proteomes" id="UP001162483">
    <property type="component" value="Unassembled WGS sequence"/>
</dbReference>
<organism evidence="26 27">
    <name type="scientific">Staurois parvus</name>
    <dbReference type="NCBI Taxonomy" id="386267"/>
    <lineage>
        <taxon>Eukaryota</taxon>
        <taxon>Metazoa</taxon>
        <taxon>Chordata</taxon>
        <taxon>Craniata</taxon>
        <taxon>Vertebrata</taxon>
        <taxon>Euteleostomi</taxon>
        <taxon>Amphibia</taxon>
        <taxon>Batrachia</taxon>
        <taxon>Anura</taxon>
        <taxon>Neobatrachia</taxon>
        <taxon>Ranoidea</taxon>
        <taxon>Ranidae</taxon>
        <taxon>Staurois</taxon>
    </lineage>
</organism>
<feature type="domain" description="EGF-like" evidence="24">
    <location>
        <begin position="123"/>
        <end position="167"/>
    </location>
</feature>
<feature type="disulfide bond" evidence="23">
    <location>
        <begin position="111"/>
        <end position="120"/>
    </location>
</feature>
<feature type="disulfide bond" evidence="23">
    <location>
        <begin position="35"/>
        <end position="44"/>
    </location>
</feature>
<feature type="domain" description="LNR" evidence="25">
    <location>
        <begin position="429"/>
        <end position="472"/>
    </location>
</feature>
<feature type="disulfide bond" evidence="23">
    <location>
        <begin position="73"/>
        <end position="82"/>
    </location>
</feature>
<keyword evidence="9" id="KW-0812">Transmembrane</keyword>
<reference evidence="26" key="1">
    <citation type="submission" date="2023-05" db="EMBL/GenBank/DDBJ databases">
        <authorList>
            <person name="Stuckert A."/>
        </authorList>
    </citation>
    <scope>NUCLEOTIDE SEQUENCE</scope>
</reference>
<dbReference type="SUPFAM" id="SSF57196">
    <property type="entry name" value="EGF/Laminin"/>
    <property type="match status" value="5"/>
</dbReference>
<dbReference type="SMART" id="SM00181">
    <property type="entry name" value="EGF"/>
    <property type="match status" value="8"/>
</dbReference>
<feature type="domain" description="EGF-like" evidence="24">
    <location>
        <begin position="289"/>
        <end position="327"/>
    </location>
</feature>
<evidence type="ECO:0000256" key="20">
    <source>
        <dbReference type="ARBA" id="ARBA00023163"/>
    </source>
</evidence>
<keyword evidence="5" id="KW-0217">Developmental protein</keyword>
<keyword evidence="19" id="KW-0010">Activator</keyword>
<evidence type="ECO:0000256" key="23">
    <source>
        <dbReference type="PROSITE-ProRule" id="PRU00076"/>
    </source>
</evidence>
<keyword evidence="6" id="KW-1003">Cell membrane</keyword>
<dbReference type="Gene3D" id="3.30.70.3310">
    <property type="match status" value="1"/>
</dbReference>
<evidence type="ECO:0000256" key="21">
    <source>
        <dbReference type="ARBA" id="ARBA00023180"/>
    </source>
</evidence>
<feature type="domain" description="EGF-like" evidence="24">
    <location>
        <begin position="209"/>
        <end position="248"/>
    </location>
</feature>
<dbReference type="PANTHER" id="PTHR45836:SF23">
    <property type="entry name" value="NEUROGENIC LOCUS NOTCH HOMOLOG PROTEIN 1"/>
    <property type="match status" value="1"/>
</dbReference>
<keyword evidence="16" id="KW-0040">ANK repeat</keyword>
<protein>
    <recommendedName>
        <fullName evidence="4">Neurogenic locus notch homolog protein 1</fullName>
    </recommendedName>
</protein>
<dbReference type="InterPro" id="IPR018097">
    <property type="entry name" value="EGF_Ca-bd_CS"/>
</dbReference>
<sequence>VSCEVAALQRNVDVNNLCRNSGSCRDTGNTHYCLCQPGYTGSYCEEQVDECSPNPCQNGATCTDYLGGYSCECVAGYHGVNCSEEINECHSHPCQNGGTCIDLINTYKCSCPRGTQSVHCEINIDDCNPFYEGPNHEPKCFNGGKCVDRVGGYHCNCLPGFVGERCEGDVNECLSNPCDVRGTQNCVQLINDYRCECRQGFTGRRCESLLDGCKAKPCRNGGTCSIASNTERGFICKCPSGFDGATCEYDTRMCGNLQCLNGGTCISTIKSPKCLCADGFTGLGCQHAVSSSCNPNSCYNGGTCKSLPQEPFYQCICPRHFNGLFCHILNYEFEGGPGQDIIPPKINEKCESDWCAAQAGNKICNAQCNSNACGWDGGDCSLEFNDPWKNCSQALQCWKYFNDDKCDSQCNNAGCLYDGFDCQKIEVQCNPLYDQYCKDHFQDGHCDQGCNNAECEWDGLDCANNMPEKLADGTLVVVVLMSPEELKNNSFNFLRELSRILHTNVVFKKNENSDYMIFPYYGNKEELKKHHIKRSVPEWSEAPSAIFSSLKDSLIPGRYRRELDQLEVKGSIVYLEIDNRQCFQASSQC</sequence>
<dbReference type="PROSITE" id="PS01186">
    <property type="entry name" value="EGF_2"/>
    <property type="match status" value="6"/>
</dbReference>
<dbReference type="InterPro" id="IPR000742">
    <property type="entry name" value="EGF"/>
</dbReference>
<keyword evidence="18 23" id="KW-1015">Disulfide bond</keyword>
<dbReference type="SMART" id="SM00004">
    <property type="entry name" value="NL"/>
    <property type="match status" value="3"/>
</dbReference>
<keyword evidence="11" id="KW-0677">Repeat</keyword>
<feature type="disulfide bond" evidence="23">
    <location>
        <begin position="238"/>
        <end position="247"/>
    </location>
</feature>
<keyword evidence="17" id="KW-0472">Membrane</keyword>
<evidence type="ECO:0000256" key="6">
    <source>
        <dbReference type="ARBA" id="ARBA00022475"/>
    </source>
</evidence>
<dbReference type="InterPro" id="IPR051355">
    <property type="entry name" value="Notch/Slit_guidance"/>
</dbReference>
<evidence type="ECO:0000256" key="3">
    <source>
        <dbReference type="ARBA" id="ARBA00005847"/>
    </source>
</evidence>
<dbReference type="InterPro" id="IPR001881">
    <property type="entry name" value="EGF-like_Ca-bd_dom"/>
</dbReference>
<keyword evidence="27" id="KW-1185">Reference proteome</keyword>
<keyword evidence="15" id="KW-0805">Transcription regulation</keyword>
<keyword evidence="13" id="KW-0914">Notch signaling pathway</keyword>
<evidence type="ECO:0000256" key="19">
    <source>
        <dbReference type="ARBA" id="ARBA00023159"/>
    </source>
</evidence>
<accession>A0ABN9F6Y5</accession>
<evidence type="ECO:0000256" key="12">
    <source>
        <dbReference type="ARBA" id="ARBA00022782"/>
    </source>
</evidence>
<dbReference type="PROSITE" id="PS00022">
    <property type="entry name" value="EGF_1"/>
    <property type="match status" value="7"/>
</dbReference>
<evidence type="ECO:0000259" key="25">
    <source>
        <dbReference type="PROSITE" id="PS50258"/>
    </source>
</evidence>
<dbReference type="Pfam" id="PF00008">
    <property type="entry name" value="EGF"/>
    <property type="match status" value="8"/>
</dbReference>
<evidence type="ECO:0000313" key="26">
    <source>
        <dbReference type="EMBL" id="CAI9592795.1"/>
    </source>
</evidence>
<dbReference type="InterPro" id="IPR000800">
    <property type="entry name" value="Notch_dom"/>
</dbReference>
<keyword evidence="12" id="KW-0221">Differentiation</keyword>
<dbReference type="PROSITE" id="PS50026">
    <property type="entry name" value="EGF_3"/>
    <property type="match status" value="8"/>
</dbReference>
<evidence type="ECO:0000256" key="1">
    <source>
        <dbReference type="ARBA" id="ARBA00004123"/>
    </source>
</evidence>
<dbReference type="Gene3D" id="2.10.25.10">
    <property type="entry name" value="Laminin"/>
    <property type="match status" value="8"/>
</dbReference>
<proteinExistence type="inferred from homology"/>
<evidence type="ECO:0000256" key="16">
    <source>
        <dbReference type="ARBA" id="ARBA00023043"/>
    </source>
</evidence>
<dbReference type="PRINTS" id="PR01452">
    <property type="entry name" value="LNOTCHREPEAT"/>
</dbReference>
<feature type="non-terminal residue" evidence="26">
    <location>
        <position position="1"/>
    </location>
</feature>
<dbReference type="PRINTS" id="PR01983">
    <property type="entry name" value="NOTCH"/>
</dbReference>
<keyword evidence="7 23" id="KW-0245">EGF-like domain</keyword>
<feature type="domain" description="EGF-like" evidence="24">
    <location>
        <begin position="47"/>
        <end position="83"/>
    </location>
</feature>
<feature type="domain" description="LNR" evidence="25">
    <location>
        <begin position="350"/>
        <end position="390"/>
    </location>
</feature>
<feature type="domain" description="EGF-like" evidence="24">
    <location>
        <begin position="10"/>
        <end position="45"/>
    </location>
</feature>
<dbReference type="SUPFAM" id="SSF57184">
    <property type="entry name" value="Growth factor receptor domain"/>
    <property type="match status" value="1"/>
</dbReference>
<dbReference type="EMBL" id="CATNWA010016454">
    <property type="protein sequence ID" value="CAI9592795.1"/>
    <property type="molecule type" value="Genomic_DNA"/>
</dbReference>
<evidence type="ECO:0000256" key="17">
    <source>
        <dbReference type="ARBA" id="ARBA00023136"/>
    </source>
</evidence>
<feature type="disulfide bond" evidence="23">
    <location>
        <begin position="197"/>
        <end position="206"/>
    </location>
</feature>
<dbReference type="CDD" id="cd00054">
    <property type="entry name" value="EGF_CA"/>
    <property type="match status" value="7"/>
</dbReference>
<feature type="disulfide bond" evidence="23">
    <location>
        <begin position="157"/>
        <end position="166"/>
    </location>
</feature>
<evidence type="ECO:0000256" key="14">
    <source>
        <dbReference type="ARBA" id="ARBA00022989"/>
    </source>
</evidence>
<dbReference type="Pfam" id="PF00066">
    <property type="entry name" value="Notch"/>
    <property type="match status" value="3"/>
</dbReference>
<feature type="domain" description="EGF-like" evidence="24">
    <location>
        <begin position="169"/>
        <end position="207"/>
    </location>
</feature>
<feature type="disulfide bond" evidence="23">
    <location>
        <begin position="317"/>
        <end position="326"/>
    </location>
</feature>
<dbReference type="PANTHER" id="PTHR45836">
    <property type="entry name" value="SLIT HOMOLOG"/>
    <property type="match status" value="1"/>
</dbReference>
<dbReference type="PROSITE" id="PS01187">
    <property type="entry name" value="EGF_CA"/>
    <property type="match status" value="2"/>
</dbReference>
<evidence type="ECO:0000256" key="13">
    <source>
        <dbReference type="ARBA" id="ARBA00022976"/>
    </source>
</evidence>
<feature type="disulfide bond" evidence="23">
    <location>
        <begin position="298"/>
        <end position="315"/>
    </location>
</feature>
<dbReference type="InterPro" id="IPR022362">
    <property type="entry name" value="Notch_1"/>
</dbReference>
<evidence type="ECO:0000256" key="8">
    <source>
        <dbReference type="ARBA" id="ARBA00022657"/>
    </source>
</evidence>
<dbReference type="InterPro" id="IPR009030">
    <property type="entry name" value="Growth_fac_rcpt_cys_sf"/>
</dbReference>
<dbReference type="PRINTS" id="PR01984">
    <property type="entry name" value="NOTCH1"/>
</dbReference>
<feature type="domain" description="LNR" evidence="25">
    <location>
        <begin position="391"/>
        <end position="428"/>
    </location>
</feature>
<feature type="disulfide bond" evidence="23">
    <location>
        <begin position="178"/>
        <end position="195"/>
    </location>
</feature>
<evidence type="ECO:0000313" key="27">
    <source>
        <dbReference type="Proteomes" id="UP001162483"/>
    </source>
</evidence>
<gene>
    <name evidence="26" type="ORF">SPARVUS_LOCUS11424136</name>
</gene>
<comment type="caution">
    <text evidence="26">The sequence shown here is derived from an EMBL/GenBank/DDBJ whole genome shotgun (WGS) entry which is preliminary data.</text>
</comment>
<evidence type="ECO:0000256" key="15">
    <source>
        <dbReference type="ARBA" id="ARBA00023015"/>
    </source>
</evidence>
<evidence type="ECO:0000256" key="4">
    <source>
        <dbReference type="ARBA" id="ARBA00019142"/>
    </source>
</evidence>
<dbReference type="PROSITE" id="PS00010">
    <property type="entry name" value="ASX_HYDROXYL"/>
    <property type="match status" value="3"/>
</dbReference>
<dbReference type="PROSITE" id="PS50258">
    <property type="entry name" value="LNR"/>
    <property type="match status" value="3"/>
</dbReference>
<keyword evidence="21" id="KW-0325">Glycoprotein</keyword>
<feature type="disulfide bond" evidence="23">
    <location>
        <begin position="276"/>
        <end position="285"/>
    </location>
</feature>
<evidence type="ECO:0000256" key="22">
    <source>
        <dbReference type="ARBA" id="ARBA00023242"/>
    </source>
</evidence>
<dbReference type="InterPro" id="IPR000152">
    <property type="entry name" value="EGF-type_Asp/Asn_hydroxyl_site"/>
</dbReference>
<keyword evidence="22" id="KW-0539">Nucleus</keyword>
<dbReference type="InterPro" id="IPR010660">
    <property type="entry name" value="Notch_NOD_dom"/>
</dbReference>
<evidence type="ECO:0000256" key="7">
    <source>
        <dbReference type="ARBA" id="ARBA00022536"/>
    </source>
</evidence>